<proteinExistence type="evidence at transcript level"/>
<feature type="compositionally biased region" description="Acidic residues" evidence="1">
    <location>
        <begin position="27"/>
        <end position="37"/>
    </location>
</feature>
<feature type="compositionally biased region" description="Pro residues" evidence="1">
    <location>
        <begin position="1"/>
        <end position="12"/>
    </location>
</feature>
<dbReference type="AlphaFoldDB" id="V9LE36"/>
<feature type="compositionally biased region" description="Basic residues" evidence="1">
    <location>
        <begin position="64"/>
        <end position="75"/>
    </location>
</feature>
<protein>
    <recommendedName>
        <fullName evidence="3">Telomerase RNA component interacting RNase</fullName>
    </recommendedName>
</protein>
<dbReference type="GO" id="GO:0008408">
    <property type="term" value="F:3'-5' exonuclease activity"/>
    <property type="evidence" value="ECO:0007669"/>
    <property type="project" value="InterPro"/>
</dbReference>
<dbReference type="PANTHER" id="PTHR34753:SF1">
    <property type="entry name" value="TELOMERASE RNA COMPONENT INTERACTING RNASE"/>
    <property type="match status" value="1"/>
</dbReference>
<sequence>MEAPPLPPPPTLSLPWTYEEAVVIKQEEEEEDEGEEGDGGRVNTEGKRPQNRGKSSAAPTPAAGRKRSVLNIVGKRRGGAKLALKTGMVAKKHKAEDEGEPREGDAWAKYMAEVKKYKAHQCSDDDKTRPLVK</sequence>
<feature type="region of interest" description="Disordered" evidence="1">
    <location>
        <begin position="1"/>
        <end position="75"/>
    </location>
</feature>
<evidence type="ECO:0000313" key="2">
    <source>
        <dbReference type="EMBL" id="AFP10920.1"/>
    </source>
</evidence>
<name>V9LE36_CALMI</name>
<dbReference type="InterPro" id="IPR038838">
    <property type="entry name" value="TRIR"/>
</dbReference>
<dbReference type="PANTHER" id="PTHR34753">
    <property type="entry name" value="TELOMERASE RNA COMPONENT INTERACTING RNASE"/>
    <property type="match status" value="1"/>
</dbReference>
<reference evidence="2" key="1">
    <citation type="journal article" date="2014" name="Nature">
        <title>Elephant shark genome provides unique insights into gnathostome evolution.</title>
        <authorList>
            <consortium name="International Elephant Shark Genome Sequencing Consortium"/>
            <person name="Venkatesh B."/>
            <person name="Lee A.P."/>
            <person name="Ravi V."/>
            <person name="Maurya A.K."/>
            <person name="Lian M.M."/>
            <person name="Swann J.B."/>
            <person name="Ohta Y."/>
            <person name="Flajnik M.F."/>
            <person name="Sutoh Y."/>
            <person name="Kasahara M."/>
            <person name="Hoon S."/>
            <person name="Gangu V."/>
            <person name="Roy S.W."/>
            <person name="Irimia M."/>
            <person name="Korzh V."/>
            <person name="Kondrychyn I."/>
            <person name="Lim Z.W."/>
            <person name="Tay B.H."/>
            <person name="Tohari S."/>
            <person name="Kong K.W."/>
            <person name="Ho S."/>
            <person name="Lorente-Galdos B."/>
            <person name="Quilez J."/>
            <person name="Marques-Bonet T."/>
            <person name="Raney B.J."/>
            <person name="Ingham P.W."/>
            <person name="Tay A."/>
            <person name="Hillier L.W."/>
            <person name="Minx P."/>
            <person name="Boehm T."/>
            <person name="Wilson R.K."/>
            <person name="Brenner S."/>
            <person name="Warren W.C."/>
        </authorList>
    </citation>
    <scope>NUCLEOTIDE SEQUENCE</scope>
    <source>
        <tissue evidence="2">Muscle</tissue>
    </source>
</reference>
<dbReference type="EMBL" id="JW878403">
    <property type="protein sequence ID" value="AFP10920.1"/>
    <property type="molecule type" value="mRNA"/>
</dbReference>
<accession>V9LE36</accession>
<organism evidence="2">
    <name type="scientific">Callorhinchus milii</name>
    <name type="common">Ghost shark</name>
    <dbReference type="NCBI Taxonomy" id="7868"/>
    <lineage>
        <taxon>Eukaryota</taxon>
        <taxon>Metazoa</taxon>
        <taxon>Chordata</taxon>
        <taxon>Craniata</taxon>
        <taxon>Vertebrata</taxon>
        <taxon>Chondrichthyes</taxon>
        <taxon>Holocephali</taxon>
        <taxon>Chimaeriformes</taxon>
        <taxon>Callorhinchidae</taxon>
        <taxon>Callorhinchus</taxon>
    </lineage>
</organism>
<dbReference type="GO" id="GO:0008409">
    <property type="term" value="F:5'-3' exonuclease activity"/>
    <property type="evidence" value="ECO:0007669"/>
    <property type="project" value="InterPro"/>
</dbReference>
<evidence type="ECO:0000256" key="1">
    <source>
        <dbReference type="SAM" id="MobiDB-lite"/>
    </source>
</evidence>
<evidence type="ECO:0008006" key="3">
    <source>
        <dbReference type="Google" id="ProtNLM"/>
    </source>
</evidence>